<protein>
    <submittedName>
        <fullName evidence="1">Uncharacterized protein</fullName>
    </submittedName>
</protein>
<name>A0ACC2IP91_9PLEO</name>
<gene>
    <name evidence="1" type="ORF">OPT61_g1731</name>
</gene>
<evidence type="ECO:0000313" key="1">
    <source>
        <dbReference type="EMBL" id="KAJ8116957.1"/>
    </source>
</evidence>
<comment type="caution">
    <text evidence="1">The sequence shown here is derived from an EMBL/GenBank/DDBJ whole genome shotgun (WGS) entry which is preliminary data.</text>
</comment>
<dbReference type="EMBL" id="JAPHNI010000072">
    <property type="protein sequence ID" value="KAJ8116957.1"/>
    <property type="molecule type" value="Genomic_DNA"/>
</dbReference>
<dbReference type="Proteomes" id="UP001153331">
    <property type="component" value="Unassembled WGS sequence"/>
</dbReference>
<reference evidence="1" key="1">
    <citation type="submission" date="2022-11" db="EMBL/GenBank/DDBJ databases">
        <title>Genome Sequence of Boeremia exigua.</title>
        <authorList>
            <person name="Buettner E."/>
        </authorList>
    </citation>
    <scope>NUCLEOTIDE SEQUENCE</scope>
    <source>
        <strain evidence="1">CU02</strain>
    </source>
</reference>
<evidence type="ECO:0000313" key="2">
    <source>
        <dbReference type="Proteomes" id="UP001153331"/>
    </source>
</evidence>
<sequence>MKYPLITSFLAVAGANCKPTSHIETVHVENLRSVPQGWTAIGTPAGHQKLPFRIAVRSADRDILERTLMEVSDPSHARYGQHLKRDELKDLIKPRAESTKAVLSWLEESGVSSDDIKNDGEWITFHAPVERAEAMLSTTFKTYQNEVRSDVKRIRSLSYSVPKVIRDHIDLIEPTTRFGQIKSERSNVLTQEAAAFSVAAVNATCNSIITPTCLKDLYNFTDYKIDPSGAVKLGVSGFLEQLARYADLDQFTSKFAPDAGSNFSVVAVNGGTLDQNATDDSVEANLDIDYTVGLVDPTIETTFYSTAGRGILVPDLDQPTEANNDNEPYLDFFTYIAGLPDDEIPQVLTTSYGEDEQSVPATYAKKVCDIIGQLGTRGVSVIFSSGDTGVGSACQTNDGKNTTRFLPIFPASCPYVTSVGGTYKIEPERAVGFSSGGFSDLWERPAYQDKAVGAYLEKLGSQWEGLYNPDGRGFPDVAAQGQGFRVIDKNRQISVGGTSASAPVFASVVALLNNARLAAGQPALGFLNPWIYSRGYQGLNDIKYGGSTGCTGRSIYSGLKAPLVPYASWNATEGWDPATGYGTPDFGKLLELSQGPSLIGRGGNAQLAKRHYADIKGAEATASLVTSLLALGGLATSVAARNPGKSVGKKFDLPRPQLARSSRNVQHVKRQYTVNETTPIITAPAAKKFAVNGTAGAIPDVNFDIGESYAGLLPISDKANETSELYFWFFPSENPDASDEVTIWLNGGPGCSSLEGFLQENGPISWQYGSGPRAVYNPWNWANLTNMVWIEQPVGTGFSQGTPTATSQEESAAQFLGFWKNFMETFGLTGKKVYIAGESYAGRYVPYIADAMLNENNTDYYDVKAALIYDPSVAEDVLLEDIPAVPFVDRWSGLFNFNETFTKDIHDRADKCGYTEYMEKYLTFPPVGKLPTPAHNASEPECAIWGDIFNAVMLTNPCFDVYAVATTCPLLWDVLGFPGSFDYLPPGEDTVYFNRTAVQKAINAPLQEWNECSNGVLDTDTSLQSSWEVIPRITEKLDRFVIVHGELDYILLYNGTLMAIQNMTWGGLQGFQEAPKDEFFVPYHEDISLTSLSAKGVMGVTHTERKLTWVSQALSGHMVPQYQPSSAYRQAEFLLGRIPSLTSTEPFTTLKGNSTTKRDIDLPLTRDSIRAAHTLIKSHIHSTPVLTNTTLSNLASTPQSPEALKNTPWEGQEPAKPKIRLFFKAENFQKIGAFKVRGAFHAVLRLVEEKGIEEVRRKGVVTHSSGNHAQALALAARMLSIPAHIVMPSITTPSKISGTRAQGATLYFSGSTAAEREAVVADVMKDTGATLIPPYDHPHIMLGQGTMALEVEQEVKKLLEEKPELSVHFKERGQAANGLDALIAPCGGGGMLSGNAIYFHNTPTRVFGAEPEFQGGDDARRGVAAGKRITSVKTLTIADGLRTNLGPHTWKIISDKEYVAGLYAVTEQNIKDALRLVLERMKCFVEPSAVVGLATVLYNEDFRKMVEREAGEEGWDIGLIFSGGNTTIEAIMKMFGDVGEEKKQREQGVVGADGKKVAENIAG</sequence>
<keyword evidence="2" id="KW-1185">Reference proteome</keyword>
<organism evidence="1 2">
    <name type="scientific">Boeremia exigua</name>
    <dbReference type="NCBI Taxonomy" id="749465"/>
    <lineage>
        <taxon>Eukaryota</taxon>
        <taxon>Fungi</taxon>
        <taxon>Dikarya</taxon>
        <taxon>Ascomycota</taxon>
        <taxon>Pezizomycotina</taxon>
        <taxon>Dothideomycetes</taxon>
        <taxon>Pleosporomycetidae</taxon>
        <taxon>Pleosporales</taxon>
        <taxon>Pleosporineae</taxon>
        <taxon>Didymellaceae</taxon>
        <taxon>Boeremia</taxon>
    </lineage>
</organism>
<proteinExistence type="predicted"/>
<accession>A0ACC2IP91</accession>